<name>A0A1R4JA44_9MICO</name>
<evidence type="ECO:0000313" key="4">
    <source>
        <dbReference type="Proteomes" id="UP000196778"/>
    </source>
</evidence>
<feature type="domain" description="DUF1468" evidence="2">
    <location>
        <begin position="27"/>
        <end position="203"/>
    </location>
</feature>
<accession>A0A1R4JA44</accession>
<dbReference type="Pfam" id="PF07331">
    <property type="entry name" value="TctB"/>
    <property type="match status" value="1"/>
</dbReference>
<reference evidence="4" key="1">
    <citation type="submission" date="2017-02" db="EMBL/GenBank/DDBJ databases">
        <authorList>
            <person name="Dridi B."/>
        </authorList>
    </citation>
    <scope>NUCLEOTIDE SEQUENCE [LARGE SCALE GENOMIC DNA]</scope>
    <source>
        <strain evidence="4">EB411</strain>
    </source>
</reference>
<feature type="transmembrane region" description="Helical" evidence="1">
    <location>
        <begin position="137"/>
        <end position="168"/>
    </location>
</feature>
<feature type="transmembrane region" description="Helical" evidence="1">
    <location>
        <begin position="25"/>
        <end position="45"/>
    </location>
</feature>
<dbReference type="Proteomes" id="UP000196778">
    <property type="component" value="Unassembled WGS sequence"/>
</dbReference>
<dbReference type="AlphaFoldDB" id="A0A1R4JA44"/>
<keyword evidence="1" id="KW-1133">Transmembrane helix</keyword>
<organism evidence="3 4">
    <name type="scientific">Mycetocola reblochoni REB411</name>
    <dbReference type="NCBI Taxonomy" id="1255698"/>
    <lineage>
        <taxon>Bacteria</taxon>
        <taxon>Bacillati</taxon>
        <taxon>Actinomycetota</taxon>
        <taxon>Actinomycetes</taxon>
        <taxon>Micrococcales</taxon>
        <taxon>Microbacteriaceae</taxon>
        <taxon>Mycetocola</taxon>
    </lineage>
</organism>
<gene>
    <name evidence="3" type="ORF">FM119_06280</name>
</gene>
<dbReference type="RefSeq" id="WP_087136830.1">
    <property type="nucleotide sequence ID" value="NZ_FUKR01000036.1"/>
</dbReference>
<feature type="transmembrane region" description="Helical" evidence="1">
    <location>
        <begin position="57"/>
        <end position="79"/>
    </location>
</feature>
<protein>
    <submittedName>
        <fullName evidence="3">Tricarboxylate transport protein TctB</fullName>
    </submittedName>
</protein>
<keyword evidence="4" id="KW-1185">Reference proteome</keyword>
<feature type="transmembrane region" description="Helical" evidence="1">
    <location>
        <begin position="180"/>
        <end position="202"/>
    </location>
</feature>
<proteinExistence type="predicted"/>
<dbReference type="OrthoDB" id="5119225at2"/>
<dbReference type="InterPro" id="IPR009936">
    <property type="entry name" value="DUF1468"/>
</dbReference>
<dbReference type="EMBL" id="FUKR01000036">
    <property type="protein sequence ID" value="SJN28917.1"/>
    <property type="molecule type" value="Genomic_DNA"/>
</dbReference>
<sequence length="215" mass="22080">MSAPETTRGTSAAPATRWWNGRGELGVALGVAVLGVLMLLGTATMDVPEGAGTPGPQFFPTIVGCFMLVLAVALAVGVIRHPRRPGPDEPSELNADMLADLGNVESTTELRIVSGDPDLASRSATPTAPRAAGVRPVLMVVAALAGFILILDPLGWLLSAAALFWVVARALGSTRPLFDIAIALLMSSAVQLAFSAGLGLTLPSGILTGAFSWIN</sequence>
<evidence type="ECO:0000313" key="3">
    <source>
        <dbReference type="EMBL" id="SJN28917.1"/>
    </source>
</evidence>
<keyword evidence="1" id="KW-0472">Membrane</keyword>
<keyword evidence="1" id="KW-0812">Transmembrane</keyword>
<evidence type="ECO:0000256" key="1">
    <source>
        <dbReference type="SAM" id="Phobius"/>
    </source>
</evidence>
<evidence type="ECO:0000259" key="2">
    <source>
        <dbReference type="Pfam" id="PF07331"/>
    </source>
</evidence>